<evidence type="ECO:0000313" key="2">
    <source>
        <dbReference type="EMBL" id="SDB14967.1"/>
    </source>
</evidence>
<evidence type="ECO:0000313" key="3">
    <source>
        <dbReference type="Proteomes" id="UP000199228"/>
    </source>
</evidence>
<dbReference type="RefSeq" id="WP_143010230.1">
    <property type="nucleotide sequence ID" value="NZ_FMXR01000008.1"/>
</dbReference>
<proteinExistence type="predicted"/>
<dbReference type="STRING" id="1732.SAMN02910417_01097"/>
<dbReference type="AlphaFoldDB" id="A0A1G6B2T2"/>
<dbReference type="InterPro" id="IPR025575">
    <property type="entry name" value="DpnD/PcfM_C"/>
</dbReference>
<feature type="domain" description="DpnD/PcfM-like C-terminal" evidence="1">
    <location>
        <begin position="4"/>
        <end position="47"/>
    </location>
</feature>
<accession>A0A1G6B2T2</accession>
<evidence type="ECO:0000259" key="1">
    <source>
        <dbReference type="Pfam" id="PF14207"/>
    </source>
</evidence>
<reference evidence="2 3" key="1">
    <citation type="submission" date="2016-10" db="EMBL/GenBank/DDBJ databases">
        <authorList>
            <person name="de Groot N.N."/>
        </authorList>
    </citation>
    <scope>NUCLEOTIDE SEQUENCE [LARGE SCALE GENOMIC DNA]</scope>
    <source>
        <strain evidence="2 3">DSM 3217</strain>
    </source>
</reference>
<keyword evidence="3" id="KW-1185">Reference proteome</keyword>
<protein>
    <submittedName>
        <fullName evidence="2">DpnD/PcfM-like protein</fullName>
    </submittedName>
</protein>
<dbReference type="EMBL" id="FMXR01000008">
    <property type="protein sequence ID" value="SDB14967.1"/>
    <property type="molecule type" value="Genomic_DNA"/>
</dbReference>
<dbReference type="Pfam" id="PF14207">
    <property type="entry name" value="DpnD-PcfM"/>
    <property type="match status" value="1"/>
</dbReference>
<sequence length="55" mass="6418">MKEYKVTITETNICEVNVEAESEEEALAMVETDYFANPNDYFLEIDDTTFDVEEE</sequence>
<gene>
    <name evidence="2" type="ORF">SAMN02910417_01097</name>
</gene>
<organism evidence="2 3">
    <name type="scientific">Eubacterium oxidoreducens</name>
    <dbReference type="NCBI Taxonomy" id="1732"/>
    <lineage>
        <taxon>Bacteria</taxon>
        <taxon>Bacillati</taxon>
        <taxon>Bacillota</taxon>
        <taxon>Clostridia</taxon>
        <taxon>Eubacteriales</taxon>
        <taxon>Eubacteriaceae</taxon>
        <taxon>Eubacterium</taxon>
    </lineage>
</organism>
<name>A0A1G6B2T2_EUBOX</name>
<dbReference type="Proteomes" id="UP000199228">
    <property type="component" value="Unassembled WGS sequence"/>
</dbReference>